<dbReference type="PANTHER" id="PTHR12829">
    <property type="entry name" value="N6-ADENOSINE-METHYLTRANSFERASE"/>
    <property type="match status" value="1"/>
</dbReference>
<dbReference type="PANTHER" id="PTHR12829:SF7">
    <property type="entry name" value="N6-ADENOSINE-METHYLTRANSFERASE CATALYTIC SUBUNIT"/>
    <property type="match status" value="1"/>
</dbReference>
<dbReference type="Pfam" id="PF05063">
    <property type="entry name" value="MT-A70"/>
    <property type="match status" value="1"/>
</dbReference>
<dbReference type="EMBL" id="VCPD01000001">
    <property type="protein sequence ID" value="TMV09841.1"/>
    <property type="molecule type" value="Genomic_DNA"/>
</dbReference>
<reference evidence="5 6" key="1">
    <citation type="submission" date="2019-05" db="EMBL/GenBank/DDBJ databases">
        <title>Ruegeria sp. nov., isolated from tidal flat.</title>
        <authorList>
            <person name="Kim W."/>
        </authorList>
    </citation>
    <scope>NUCLEOTIDE SEQUENCE [LARGE SCALE GENOMIC DNA]</scope>
    <source>
        <strain evidence="5 6">CAU 1488</strain>
    </source>
</reference>
<accession>A0ABY2X389</accession>
<dbReference type="InterPro" id="IPR007757">
    <property type="entry name" value="MT-A70-like"/>
</dbReference>
<dbReference type="PROSITE" id="PS51143">
    <property type="entry name" value="MT_A70"/>
    <property type="match status" value="1"/>
</dbReference>
<dbReference type="RefSeq" id="WP_138839900.1">
    <property type="nucleotide sequence ID" value="NZ_VCPD01000001.1"/>
</dbReference>
<comment type="caution">
    <text evidence="5">The sequence shown here is derived from an EMBL/GenBank/DDBJ whole genome shotgun (WGS) entry which is preliminary data.</text>
</comment>
<keyword evidence="1" id="KW-0489">Methyltransferase</keyword>
<keyword evidence="2" id="KW-0808">Transferase</keyword>
<dbReference type="SUPFAM" id="SSF53335">
    <property type="entry name" value="S-adenosyl-L-methionine-dependent methyltransferases"/>
    <property type="match status" value="1"/>
</dbReference>
<name>A0ABY2X389_9RHOB</name>
<evidence type="ECO:0000313" key="5">
    <source>
        <dbReference type="EMBL" id="TMV09841.1"/>
    </source>
</evidence>
<evidence type="ECO:0000256" key="4">
    <source>
        <dbReference type="PROSITE-ProRule" id="PRU00489"/>
    </source>
</evidence>
<dbReference type="InterPro" id="IPR029063">
    <property type="entry name" value="SAM-dependent_MTases_sf"/>
</dbReference>
<comment type="similarity">
    <text evidence="4">Belongs to the MT-A70-like family.</text>
</comment>
<gene>
    <name evidence="5" type="ORF">FGK63_01865</name>
</gene>
<evidence type="ECO:0000313" key="6">
    <source>
        <dbReference type="Proteomes" id="UP001193035"/>
    </source>
</evidence>
<evidence type="ECO:0000256" key="2">
    <source>
        <dbReference type="ARBA" id="ARBA00022679"/>
    </source>
</evidence>
<keyword evidence="3" id="KW-0949">S-adenosyl-L-methionine</keyword>
<evidence type="ECO:0000256" key="1">
    <source>
        <dbReference type="ARBA" id="ARBA00022603"/>
    </source>
</evidence>
<proteinExistence type="inferred from homology"/>
<evidence type="ECO:0000256" key="3">
    <source>
        <dbReference type="ARBA" id="ARBA00022691"/>
    </source>
</evidence>
<keyword evidence="6" id="KW-1185">Reference proteome</keyword>
<organism evidence="5 6">
    <name type="scientific">Ruegeria sediminis</name>
    <dbReference type="NCBI Taxonomy" id="2583820"/>
    <lineage>
        <taxon>Bacteria</taxon>
        <taxon>Pseudomonadati</taxon>
        <taxon>Pseudomonadota</taxon>
        <taxon>Alphaproteobacteria</taxon>
        <taxon>Rhodobacterales</taxon>
        <taxon>Roseobacteraceae</taxon>
        <taxon>Ruegeria</taxon>
    </lineage>
</organism>
<protein>
    <submittedName>
        <fullName evidence="5">S-adenosylmethionine-binding protein</fullName>
    </submittedName>
</protein>
<sequence length="202" mass="23035">MSDWSFGHLTPMKYGAILADPPWAYVMRSDAGYEKSPESHYATMDIDALAALDVQQLAGPDCYLFLWSTWPHLPQALWLMQQWGFDYVTGGSWTKRTQTGKLAFGTGYVLRSACEPYLVGKIGRPRIVSRSERNVILAPEDVPDSIESVRREHSRKPIEMREMIGRLLPHSFCCELFAREPWAEHDVWGNETCKFGGEYVEA</sequence>
<dbReference type="Proteomes" id="UP001193035">
    <property type="component" value="Unassembled WGS sequence"/>
</dbReference>